<dbReference type="PANTHER" id="PTHR47150:SF5">
    <property type="entry name" value="OS07G0546750 PROTEIN"/>
    <property type="match status" value="1"/>
</dbReference>
<evidence type="ECO:0000313" key="1">
    <source>
        <dbReference type="Proteomes" id="UP000504610"/>
    </source>
</evidence>
<name>A0A9W3BVJ4_RAPSA</name>
<protein>
    <submittedName>
        <fullName evidence="2">Uncharacterized protein LOC130495797</fullName>
    </submittedName>
</protein>
<reference evidence="2" key="2">
    <citation type="submission" date="2025-08" db="UniProtKB">
        <authorList>
            <consortium name="RefSeq"/>
        </authorList>
    </citation>
    <scope>IDENTIFICATION</scope>
    <source>
        <tissue evidence="2">Leaf</tissue>
    </source>
</reference>
<dbReference type="InterPro" id="IPR006912">
    <property type="entry name" value="Harbinger_derived_prot"/>
</dbReference>
<dbReference type="KEGG" id="rsz:130495797"/>
<keyword evidence="1" id="KW-1185">Reference proteome</keyword>
<dbReference type="Proteomes" id="UP000504610">
    <property type="component" value="Chromosome 6"/>
</dbReference>
<dbReference type="AlphaFoldDB" id="A0A9W3BVJ4"/>
<dbReference type="OrthoDB" id="1034069at2759"/>
<evidence type="ECO:0000313" key="2">
    <source>
        <dbReference type="RefSeq" id="XP_056843291.1"/>
    </source>
</evidence>
<organism evidence="1 2">
    <name type="scientific">Raphanus sativus</name>
    <name type="common">Radish</name>
    <name type="synonym">Raphanus raphanistrum var. sativus</name>
    <dbReference type="NCBI Taxonomy" id="3726"/>
    <lineage>
        <taxon>Eukaryota</taxon>
        <taxon>Viridiplantae</taxon>
        <taxon>Streptophyta</taxon>
        <taxon>Embryophyta</taxon>
        <taxon>Tracheophyta</taxon>
        <taxon>Spermatophyta</taxon>
        <taxon>Magnoliopsida</taxon>
        <taxon>eudicotyledons</taxon>
        <taxon>Gunneridae</taxon>
        <taxon>Pentapetalae</taxon>
        <taxon>rosids</taxon>
        <taxon>malvids</taxon>
        <taxon>Brassicales</taxon>
        <taxon>Brassicaceae</taxon>
        <taxon>Brassiceae</taxon>
        <taxon>Raphanus</taxon>
    </lineage>
</organism>
<accession>A0A9W3BVJ4</accession>
<dbReference type="Pfam" id="PF04827">
    <property type="entry name" value="Plant_tran"/>
    <property type="match status" value="1"/>
</dbReference>
<dbReference type="GeneID" id="130495797"/>
<dbReference type="RefSeq" id="XP_056843291.1">
    <property type="nucleotide sequence ID" value="XM_056987311.1"/>
</dbReference>
<reference evidence="1" key="1">
    <citation type="journal article" date="2019" name="Database">
        <title>The radish genome database (RadishGD): an integrated information resource for radish genomics.</title>
        <authorList>
            <person name="Yu H.J."/>
            <person name="Baek S."/>
            <person name="Lee Y.J."/>
            <person name="Cho A."/>
            <person name="Mun J.H."/>
        </authorList>
    </citation>
    <scope>NUCLEOTIDE SEQUENCE [LARGE SCALE GENOMIC DNA]</scope>
    <source>
        <strain evidence="1">cv. WK10039</strain>
    </source>
</reference>
<proteinExistence type="predicted"/>
<sequence>MYYKSPSLVSILTLDTREGLEERLDEVFEDICEDTINNIIEAQTKKQKKRAFIERNREAGHIRLWNDYFSENPTYEEHIFRRRFRMNKELFMSIVYALSQNVPFFQHRPDATGRLGLSPLQKCTAAIRMLSYGSAADAVDEYLRLGESTALSCLHYFTDGIVQLFGEQYLRRPTPEDLQRLLDIGEKRGFPGMIGSIDCMHWEWKNCPTSWKGQYARGSNKPTIVLEAVASQDLWIWHAFFGPPGTLNDINVLDRSPVFDDIIEGRAPRLEYVVNGHKYKLAYYLTDGIYPKWSTFIQSISRPQGPKARLFAKKQEAARKDVERAFGVLQARFAIVKNPALTWDKKKIGKIMRACIIIHNMIVENERNGYARIDVSEFEEGSVTRSSHVETQTEMPTNLNNIFVNQNERELRDIRIHEPLKKDLVEHIWNKFGDE</sequence>
<gene>
    <name evidence="2" type="primary">LOC130495797</name>
</gene>
<dbReference type="PANTHER" id="PTHR47150">
    <property type="entry name" value="OS12G0169200 PROTEIN"/>
    <property type="match status" value="1"/>
</dbReference>